<proteinExistence type="predicted"/>
<keyword evidence="2" id="KW-1185">Reference proteome</keyword>
<protein>
    <submittedName>
        <fullName evidence="1">5-formyltetrahydrofolate cyclo-ligase</fullName>
    </submittedName>
</protein>
<dbReference type="PANTHER" id="PTHR13017:SF0">
    <property type="entry name" value="METHENYLTETRAHYDROFOLATE SYNTHASE DOMAIN-CONTAINING PROTEIN"/>
    <property type="match status" value="1"/>
</dbReference>
<dbReference type="Gene3D" id="3.40.50.10420">
    <property type="entry name" value="NagB/RpiA/CoA transferase-like"/>
    <property type="match status" value="1"/>
</dbReference>
<dbReference type="InterPro" id="IPR037171">
    <property type="entry name" value="NagB/RpiA_transferase-like"/>
</dbReference>
<evidence type="ECO:0000313" key="2">
    <source>
        <dbReference type="Proteomes" id="UP001597260"/>
    </source>
</evidence>
<dbReference type="EMBL" id="JBHTMP010000095">
    <property type="protein sequence ID" value="MFD1325805.1"/>
    <property type="molecule type" value="Genomic_DNA"/>
</dbReference>
<dbReference type="PANTHER" id="PTHR13017">
    <property type="entry name" value="5-FORMYLTETRAHYDROFOLATE CYCLO-LIGASE-RELATED"/>
    <property type="match status" value="1"/>
</dbReference>
<dbReference type="InterPro" id="IPR002698">
    <property type="entry name" value="FTHF_cligase"/>
</dbReference>
<sequence length="241" mass="25937">MDINQAKQAVREEVWSRLEHAAVVPPGVRGHIPDFIGAQEAAAHLASLTQWQTSEVIKCNPDRAQLPVRTLALTENKLVYMAIPKIADVRPFYVLNPASLTAPIIEAATSTGASVHAPKTAIDDMQPVDMVICGSVAVNRKGVRIGKGAGYSDIEVALLFEANLIGPATTFVTTVHSLQVVADELPAAPHDFAVDFIITPEGIIECSPDRRITGIDWPSLSKDKIEAIPPLKHLITTKTDS</sequence>
<accession>A0ABW3YQF1</accession>
<reference evidence="2" key="1">
    <citation type="journal article" date="2019" name="Int. J. Syst. Evol. Microbiol.">
        <title>The Global Catalogue of Microorganisms (GCM) 10K type strain sequencing project: providing services to taxonomists for standard genome sequencing and annotation.</title>
        <authorList>
            <consortium name="The Broad Institute Genomics Platform"/>
            <consortium name="The Broad Institute Genome Sequencing Center for Infectious Disease"/>
            <person name="Wu L."/>
            <person name="Ma J."/>
        </authorList>
    </citation>
    <scope>NUCLEOTIDE SEQUENCE [LARGE SCALE GENOMIC DNA]</scope>
    <source>
        <strain evidence="2">JCM 31037</strain>
    </source>
</reference>
<organism evidence="1 2">
    <name type="scientific">Micromonospora sonneratiae</name>
    <dbReference type="NCBI Taxonomy" id="1184706"/>
    <lineage>
        <taxon>Bacteria</taxon>
        <taxon>Bacillati</taxon>
        <taxon>Actinomycetota</taxon>
        <taxon>Actinomycetes</taxon>
        <taxon>Micromonosporales</taxon>
        <taxon>Micromonosporaceae</taxon>
        <taxon>Micromonospora</taxon>
    </lineage>
</organism>
<gene>
    <name evidence="1" type="ORF">ACFQ4H_32470</name>
</gene>
<dbReference type="Proteomes" id="UP001597260">
    <property type="component" value="Unassembled WGS sequence"/>
</dbReference>
<comment type="caution">
    <text evidence="1">The sequence shown here is derived from an EMBL/GenBank/DDBJ whole genome shotgun (WGS) entry which is preliminary data.</text>
</comment>
<dbReference type="RefSeq" id="WP_377578674.1">
    <property type="nucleotide sequence ID" value="NZ_JBHTMP010000095.1"/>
</dbReference>
<dbReference type="SUPFAM" id="SSF100950">
    <property type="entry name" value="NagB/RpiA/CoA transferase-like"/>
    <property type="match status" value="1"/>
</dbReference>
<name>A0ABW3YQF1_9ACTN</name>
<dbReference type="InterPro" id="IPR024185">
    <property type="entry name" value="FTHF_cligase-like_sf"/>
</dbReference>
<evidence type="ECO:0000313" key="1">
    <source>
        <dbReference type="EMBL" id="MFD1325805.1"/>
    </source>
</evidence>
<dbReference type="Pfam" id="PF01812">
    <property type="entry name" value="5-FTHF_cyc-lig"/>
    <property type="match status" value="1"/>
</dbReference>